<organism evidence="2 3">
    <name type="scientific">Algoriella xinjiangensis</name>
    <dbReference type="NCBI Taxonomy" id="684065"/>
    <lineage>
        <taxon>Bacteria</taxon>
        <taxon>Pseudomonadati</taxon>
        <taxon>Bacteroidota</taxon>
        <taxon>Flavobacteriia</taxon>
        <taxon>Flavobacteriales</taxon>
        <taxon>Weeksellaceae</taxon>
        <taxon>Algoriella</taxon>
    </lineage>
</organism>
<dbReference type="AlphaFoldDB" id="A0A1I4XSU9"/>
<evidence type="ECO:0000313" key="3">
    <source>
        <dbReference type="Proteomes" id="UP000199149"/>
    </source>
</evidence>
<reference evidence="3" key="1">
    <citation type="submission" date="2016-10" db="EMBL/GenBank/DDBJ databases">
        <authorList>
            <person name="Varghese N."/>
            <person name="Submissions S."/>
        </authorList>
    </citation>
    <scope>NUCLEOTIDE SEQUENCE [LARGE SCALE GENOMIC DNA]</scope>
    <source>
        <strain evidence="3">XJ109</strain>
    </source>
</reference>
<evidence type="ECO:0000256" key="1">
    <source>
        <dbReference type="SAM" id="Phobius"/>
    </source>
</evidence>
<dbReference type="RefSeq" id="WP_092908559.1">
    <property type="nucleotide sequence ID" value="NZ_FOUZ01000009.1"/>
</dbReference>
<keyword evidence="1" id="KW-0812">Transmembrane</keyword>
<keyword evidence="1" id="KW-1133">Transmembrane helix</keyword>
<evidence type="ECO:0000313" key="2">
    <source>
        <dbReference type="EMBL" id="SFN28493.1"/>
    </source>
</evidence>
<accession>A0A1I4XSU9</accession>
<dbReference type="EMBL" id="FOUZ01000009">
    <property type="protein sequence ID" value="SFN28493.1"/>
    <property type="molecule type" value="Genomic_DNA"/>
</dbReference>
<sequence>MEKRKLIILGSVIVIGLLLIGGVTVFEGSNISGPEMVNNKAGSNKNDLEKKIENFKKDNFQPELYSTLLMEINSSKDQGLIESSSAIYLTEELNNVYKNHVFNKADYFLNQGNGDKNTVLTYLSSLEKATGKDAKIDFYKTQIPKYDYYVNSFPGKVTSFTNGNPASFSTEKYNSLKREAENMPGLDNQYKSKGKFTSIKSSAVSKLNSYKNKFEEYDRERRLNSIDVEFE</sequence>
<gene>
    <name evidence="2" type="ORF">SAMN05421738_109144</name>
</gene>
<feature type="transmembrane region" description="Helical" evidence="1">
    <location>
        <begin position="7"/>
        <end position="26"/>
    </location>
</feature>
<dbReference type="STRING" id="684065.SAMN05421738_109144"/>
<keyword evidence="3" id="KW-1185">Reference proteome</keyword>
<name>A0A1I4XSU9_9FLAO</name>
<proteinExistence type="predicted"/>
<dbReference type="Proteomes" id="UP000199149">
    <property type="component" value="Unassembled WGS sequence"/>
</dbReference>
<protein>
    <submittedName>
        <fullName evidence="2">Uncharacterized protein</fullName>
    </submittedName>
</protein>
<keyword evidence="1" id="KW-0472">Membrane</keyword>
<dbReference type="OrthoDB" id="1355140at2"/>